<comment type="caution">
    <text evidence="3">The sequence shown here is derived from an EMBL/GenBank/DDBJ whole genome shotgun (WGS) entry which is preliminary data.</text>
</comment>
<dbReference type="AlphaFoldDB" id="A0A839XZU2"/>
<dbReference type="InterPro" id="IPR000073">
    <property type="entry name" value="AB_hydrolase_1"/>
</dbReference>
<feature type="compositionally biased region" description="Polar residues" evidence="1">
    <location>
        <begin position="1"/>
        <end position="10"/>
    </location>
</feature>
<name>A0A839XZU2_9PSEU</name>
<sequence length="217" mass="23886">MYAPTLTGSGDRSHLRTPDTGLSTHVQDVYELLRWEDLSDVILVGHSYGGMVITGVADRAPERIGQMVYLDAAQPLDGEGLVDVAPLSMQYAAQTRRILDGVDVVGGTAFESQGRQTAPTLPALPENPTADEIQEWVDAHDTPFPWKAFAEKLSLRNESRVRAIRRASVNTTWSLRSEPESEAAQRRLQADSVWEVDTGHNLQLLEPQQVADILVSV</sequence>
<evidence type="ECO:0000256" key="1">
    <source>
        <dbReference type="SAM" id="MobiDB-lite"/>
    </source>
</evidence>
<feature type="region of interest" description="Disordered" evidence="1">
    <location>
        <begin position="1"/>
        <end position="21"/>
    </location>
</feature>
<dbReference type="SUPFAM" id="SSF53474">
    <property type="entry name" value="alpha/beta-Hydrolases"/>
    <property type="match status" value="1"/>
</dbReference>
<dbReference type="GO" id="GO:0003824">
    <property type="term" value="F:catalytic activity"/>
    <property type="evidence" value="ECO:0007669"/>
    <property type="project" value="UniProtKB-ARBA"/>
</dbReference>
<feature type="domain" description="AB hydrolase-1" evidence="2">
    <location>
        <begin position="2"/>
        <end position="212"/>
    </location>
</feature>
<evidence type="ECO:0000259" key="2">
    <source>
        <dbReference type="Pfam" id="PF12697"/>
    </source>
</evidence>
<dbReference type="Gene3D" id="3.40.50.1820">
    <property type="entry name" value="alpha/beta hydrolase"/>
    <property type="match status" value="1"/>
</dbReference>
<evidence type="ECO:0000313" key="4">
    <source>
        <dbReference type="Proteomes" id="UP000564573"/>
    </source>
</evidence>
<dbReference type="InterPro" id="IPR029058">
    <property type="entry name" value="AB_hydrolase_fold"/>
</dbReference>
<accession>A0A839XZU2</accession>
<dbReference type="Proteomes" id="UP000564573">
    <property type="component" value="Unassembled WGS sequence"/>
</dbReference>
<protein>
    <submittedName>
        <fullName evidence="3">Pimeloyl-ACP methyl ester carboxylesterase</fullName>
    </submittedName>
</protein>
<dbReference type="EMBL" id="JACIBS010000005">
    <property type="protein sequence ID" value="MBB3665556.1"/>
    <property type="molecule type" value="Genomic_DNA"/>
</dbReference>
<gene>
    <name evidence="3" type="ORF">FB384_004514</name>
</gene>
<organism evidence="3 4">
    <name type="scientific">Prauserella sediminis</name>
    <dbReference type="NCBI Taxonomy" id="577680"/>
    <lineage>
        <taxon>Bacteria</taxon>
        <taxon>Bacillati</taxon>
        <taxon>Actinomycetota</taxon>
        <taxon>Actinomycetes</taxon>
        <taxon>Pseudonocardiales</taxon>
        <taxon>Pseudonocardiaceae</taxon>
        <taxon>Prauserella</taxon>
        <taxon>Prauserella salsuginis group</taxon>
    </lineage>
</organism>
<dbReference type="Pfam" id="PF12697">
    <property type="entry name" value="Abhydrolase_6"/>
    <property type="match status" value="1"/>
</dbReference>
<proteinExistence type="predicted"/>
<evidence type="ECO:0000313" key="3">
    <source>
        <dbReference type="EMBL" id="MBB3665556.1"/>
    </source>
</evidence>
<reference evidence="3 4" key="1">
    <citation type="submission" date="2020-08" db="EMBL/GenBank/DDBJ databases">
        <title>Sequencing the genomes of 1000 actinobacteria strains.</title>
        <authorList>
            <person name="Klenk H.-P."/>
        </authorList>
    </citation>
    <scope>NUCLEOTIDE SEQUENCE [LARGE SCALE GENOMIC DNA]</scope>
    <source>
        <strain evidence="3 4">DSM 45267</strain>
    </source>
</reference>
<keyword evidence="4" id="KW-1185">Reference proteome</keyword>